<feature type="transmembrane region" description="Helical" evidence="13">
    <location>
        <begin position="7"/>
        <end position="29"/>
    </location>
</feature>
<reference evidence="14" key="1">
    <citation type="submission" date="2025-08" db="UniProtKB">
        <authorList>
            <consortium name="Ensembl"/>
        </authorList>
    </citation>
    <scope>IDENTIFICATION</scope>
</reference>
<keyword evidence="3 12" id="KW-0919">Taste</keyword>
<keyword evidence="9 12" id="KW-0675">Receptor</keyword>
<protein>
    <recommendedName>
        <fullName evidence="12">Taste receptor type 2</fullName>
    </recommendedName>
</protein>
<evidence type="ECO:0000256" key="4">
    <source>
        <dbReference type="ARBA" id="ARBA00022606"/>
    </source>
</evidence>
<keyword evidence="7 12" id="KW-0297">G-protein coupled receptor</keyword>
<dbReference type="Proteomes" id="UP000694569">
    <property type="component" value="Unplaced"/>
</dbReference>
<evidence type="ECO:0000256" key="6">
    <source>
        <dbReference type="ARBA" id="ARBA00022989"/>
    </source>
</evidence>
<sequence length="313" mass="36345">MISLKWIVCLFLVFAAFLTGLTLNLYILIINFMDWKKGNRLQTCDQIHIIMALVNIILQCAVTIQGTMFILCEYIMYIKEVAICFYFVVPLLISFSLWLNACLCIFYVTKFANLSHPYFVWFKYNISTILPKIMLVSAVGTVALCVPSIWNIHLESQQVTTGNVTVTDKKMVISVWYTLMVAFLGCFLPLLISSLCLGHTLTTILRHVWRVNRKDSGFSRQNIQANIKAARTMILLLITCLTFYLTQVFDFAPNYDDKDTFISMGRKVLICRHFLCFYVLCIVIAMYRFYLFSINTSLHFTQWFPTCCFQFEK</sequence>
<dbReference type="Ensembl" id="ENSLLET00000028388.1">
    <property type="protein sequence ID" value="ENSLLEP00000027320.1"/>
    <property type="gene ID" value="ENSLLEG00000017337.1"/>
</dbReference>
<evidence type="ECO:0000256" key="1">
    <source>
        <dbReference type="ARBA" id="ARBA00004141"/>
    </source>
</evidence>
<dbReference type="InterPro" id="IPR007960">
    <property type="entry name" value="TAS2R"/>
</dbReference>
<keyword evidence="8 12" id="KW-0472">Membrane</keyword>
<dbReference type="PANTHER" id="PTHR11394:SF47">
    <property type="entry name" value="TASTE RECEPTOR TYPE 2 MEMBER 40"/>
    <property type="match status" value="1"/>
</dbReference>
<keyword evidence="4 12" id="KW-0716">Sensory transduction</keyword>
<dbReference type="GO" id="GO:0004930">
    <property type="term" value="F:G protein-coupled receptor activity"/>
    <property type="evidence" value="ECO:0007669"/>
    <property type="project" value="UniProtKB-KW"/>
</dbReference>
<evidence type="ECO:0000256" key="2">
    <source>
        <dbReference type="ARBA" id="ARBA00007376"/>
    </source>
</evidence>
<feature type="transmembrane region" description="Helical" evidence="13">
    <location>
        <begin position="229"/>
        <end position="249"/>
    </location>
</feature>
<keyword evidence="10 12" id="KW-0807">Transducer</keyword>
<feature type="transmembrane region" description="Helical" evidence="13">
    <location>
        <begin position="171"/>
        <end position="192"/>
    </location>
</feature>
<feature type="transmembrane region" description="Helical" evidence="13">
    <location>
        <begin position="83"/>
        <end position="109"/>
    </location>
</feature>
<keyword evidence="6 13" id="KW-1133">Transmembrane helix</keyword>
<name>A0A8C5PT87_9ANUR</name>
<dbReference type="Pfam" id="PF05296">
    <property type="entry name" value="TAS2R"/>
    <property type="match status" value="1"/>
</dbReference>
<comment type="subcellular location">
    <subcellularLocation>
        <location evidence="1 12">Membrane</location>
        <topology evidence="1 12">Multi-pass membrane protein</topology>
    </subcellularLocation>
</comment>
<comment type="similarity">
    <text evidence="2 11">Belongs to the G-protein coupled receptor T2R family.</text>
</comment>
<dbReference type="GO" id="GO:0033038">
    <property type="term" value="F:bitter taste receptor activity"/>
    <property type="evidence" value="ECO:0007669"/>
    <property type="project" value="InterPro"/>
</dbReference>
<keyword evidence="5 12" id="KW-0812">Transmembrane</keyword>
<organism evidence="14 15">
    <name type="scientific">Leptobrachium leishanense</name>
    <name type="common">Leishan spiny toad</name>
    <dbReference type="NCBI Taxonomy" id="445787"/>
    <lineage>
        <taxon>Eukaryota</taxon>
        <taxon>Metazoa</taxon>
        <taxon>Chordata</taxon>
        <taxon>Craniata</taxon>
        <taxon>Vertebrata</taxon>
        <taxon>Euteleostomi</taxon>
        <taxon>Amphibia</taxon>
        <taxon>Batrachia</taxon>
        <taxon>Anura</taxon>
        <taxon>Pelobatoidea</taxon>
        <taxon>Megophryidae</taxon>
        <taxon>Leptobrachium</taxon>
    </lineage>
</organism>
<proteinExistence type="inferred from homology"/>
<dbReference type="PANTHER" id="PTHR11394">
    <property type="entry name" value="TASTE RECEPTOR TYPE 2"/>
    <property type="match status" value="1"/>
</dbReference>
<evidence type="ECO:0000256" key="7">
    <source>
        <dbReference type="ARBA" id="ARBA00023040"/>
    </source>
</evidence>
<dbReference type="OrthoDB" id="8876749at2759"/>
<evidence type="ECO:0000256" key="5">
    <source>
        <dbReference type="ARBA" id="ARBA00022692"/>
    </source>
</evidence>
<evidence type="ECO:0000256" key="3">
    <source>
        <dbReference type="ARBA" id="ARBA00022480"/>
    </source>
</evidence>
<evidence type="ECO:0000256" key="10">
    <source>
        <dbReference type="ARBA" id="ARBA00023224"/>
    </source>
</evidence>
<feature type="transmembrane region" description="Helical" evidence="13">
    <location>
        <begin position="270"/>
        <end position="290"/>
    </location>
</feature>
<evidence type="ECO:0000313" key="15">
    <source>
        <dbReference type="Proteomes" id="UP000694569"/>
    </source>
</evidence>
<evidence type="ECO:0000313" key="14">
    <source>
        <dbReference type="Ensembl" id="ENSLLEP00000027320.1"/>
    </source>
</evidence>
<feature type="transmembrane region" description="Helical" evidence="13">
    <location>
        <begin position="49"/>
        <end position="71"/>
    </location>
</feature>
<evidence type="ECO:0000256" key="13">
    <source>
        <dbReference type="SAM" id="Phobius"/>
    </source>
</evidence>
<reference evidence="14" key="2">
    <citation type="submission" date="2025-09" db="UniProtKB">
        <authorList>
            <consortium name="Ensembl"/>
        </authorList>
    </citation>
    <scope>IDENTIFICATION</scope>
</reference>
<feature type="transmembrane region" description="Helical" evidence="13">
    <location>
        <begin position="129"/>
        <end position="150"/>
    </location>
</feature>
<dbReference type="GeneTree" id="ENSGT01150000286961"/>
<keyword evidence="15" id="KW-1185">Reference proteome</keyword>
<evidence type="ECO:0000256" key="11">
    <source>
        <dbReference type="RuleBase" id="RU004423"/>
    </source>
</evidence>
<evidence type="ECO:0000256" key="9">
    <source>
        <dbReference type="ARBA" id="ARBA00023170"/>
    </source>
</evidence>
<evidence type="ECO:0000256" key="12">
    <source>
        <dbReference type="RuleBase" id="RU004424"/>
    </source>
</evidence>
<accession>A0A8C5PT87</accession>
<dbReference type="GO" id="GO:0016020">
    <property type="term" value="C:membrane"/>
    <property type="evidence" value="ECO:0007669"/>
    <property type="project" value="UniProtKB-SubCell"/>
</dbReference>
<dbReference type="AlphaFoldDB" id="A0A8C5PT87"/>
<evidence type="ECO:0000256" key="8">
    <source>
        <dbReference type="ARBA" id="ARBA00023136"/>
    </source>
</evidence>